<dbReference type="PANTHER" id="PTHR43037">
    <property type="entry name" value="UNNAMED PRODUCT-RELATED"/>
    <property type="match status" value="1"/>
</dbReference>
<dbReference type="InterPro" id="IPR010126">
    <property type="entry name" value="Esterase_phb"/>
</dbReference>
<dbReference type="PROSITE" id="PS51257">
    <property type="entry name" value="PROKAR_LIPOPROTEIN"/>
    <property type="match status" value="1"/>
</dbReference>
<name>A0A846ZMI2_9GAMM</name>
<dbReference type="Pfam" id="PF10503">
    <property type="entry name" value="Esterase_PHB"/>
    <property type="match status" value="1"/>
</dbReference>
<dbReference type="Proteomes" id="UP000541636">
    <property type="component" value="Unassembled WGS sequence"/>
</dbReference>
<evidence type="ECO:0008006" key="6">
    <source>
        <dbReference type="Google" id="ProtNLM"/>
    </source>
</evidence>
<evidence type="ECO:0000313" key="5">
    <source>
        <dbReference type="Proteomes" id="UP000541636"/>
    </source>
</evidence>
<dbReference type="AlphaFoldDB" id="A0A846ZMI2"/>
<dbReference type="GO" id="GO:0005576">
    <property type="term" value="C:extracellular region"/>
    <property type="evidence" value="ECO:0007669"/>
    <property type="project" value="InterPro"/>
</dbReference>
<dbReference type="InterPro" id="IPR029058">
    <property type="entry name" value="AB_hydrolase_fold"/>
</dbReference>
<evidence type="ECO:0000313" key="4">
    <source>
        <dbReference type="EMBL" id="NKZ38749.1"/>
    </source>
</evidence>
<dbReference type="PANTHER" id="PTHR43037:SF5">
    <property type="entry name" value="FERULOYL ESTERASE"/>
    <property type="match status" value="1"/>
</dbReference>
<sequence length="348" mass="37046">MTIRAGLALMLAPLLLASCVRAPDNTLPKLNVDPARVKVAGLSSGAYMATQSHMAWPDVFSGAALVAGGPWGCAKGELATALGTCMKGVPAPDVKALASRARADASVGKLGPLRDLADDRIYVLHGKDDDRVAASVSKAAAQFYEALRAEDSALASMTVIWDGDRNFGHNLPVAVSGEDCRASVEPYLGRCGFDAAGEIFDKLYGPAPASAKSPSGELLRFDQHRLRPDGRDAFLADTGYAYVPKACRSGAECGVLVVFHGCKQNAESVGETFVREAGFNRWADVYHVAVLYPQTRASYAPLNPQACWDWWGYSGADYDTRAGVQQQWLIRALAALGVARAQADIQQP</sequence>
<proteinExistence type="predicted"/>
<protein>
    <recommendedName>
        <fullName evidence="6">Poly(3-hydroxybutyrate) depolymerase</fullName>
    </recommendedName>
</protein>
<feature type="signal peptide" evidence="3">
    <location>
        <begin position="1"/>
        <end position="22"/>
    </location>
</feature>
<accession>A0A846ZMI2</accession>
<evidence type="ECO:0000256" key="1">
    <source>
        <dbReference type="ARBA" id="ARBA00022729"/>
    </source>
</evidence>
<keyword evidence="1 3" id="KW-0732">Signal</keyword>
<dbReference type="RefSeq" id="WP_168609314.1">
    <property type="nucleotide sequence ID" value="NZ_JAAZQD010000003.1"/>
</dbReference>
<dbReference type="InterPro" id="IPR050955">
    <property type="entry name" value="Plant_Biomass_Hydrol_Est"/>
</dbReference>
<keyword evidence="5" id="KW-1185">Reference proteome</keyword>
<dbReference type="GO" id="GO:0016787">
    <property type="term" value="F:hydrolase activity"/>
    <property type="evidence" value="ECO:0007669"/>
    <property type="project" value="UniProtKB-KW"/>
</dbReference>
<dbReference type="Gene3D" id="3.40.50.1820">
    <property type="entry name" value="alpha/beta hydrolase"/>
    <property type="match status" value="2"/>
</dbReference>
<comment type="caution">
    <text evidence="4">The sequence shown here is derived from an EMBL/GenBank/DDBJ whole genome shotgun (WGS) entry which is preliminary data.</text>
</comment>
<organism evidence="4 5">
    <name type="scientific">Oleiagrimonas citrea</name>
    <dbReference type="NCBI Taxonomy" id="1665687"/>
    <lineage>
        <taxon>Bacteria</taxon>
        <taxon>Pseudomonadati</taxon>
        <taxon>Pseudomonadota</taxon>
        <taxon>Gammaproteobacteria</taxon>
        <taxon>Lysobacterales</taxon>
        <taxon>Rhodanobacteraceae</taxon>
        <taxon>Oleiagrimonas</taxon>
    </lineage>
</organism>
<reference evidence="4 5" key="1">
    <citation type="journal article" date="2017" name="Int. J. Syst. Evol. Microbiol.">
        <title>Oleiagrimonas citrea sp. nov., a marine bacterium isolated from tidal flat sediment and emended description of the genus Oleiagrimonas Fang et al. 2015 and Oleiagrimonas soli.</title>
        <authorList>
            <person name="Yang S.H."/>
            <person name="Seo H.S."/>
            <person name="Seong C.N."/>
            <person name="Kwon K.K."/>
        </authorList>
    </citation>
    <scope>NUCLEOTIDE SEQUENCE [LARGE SCALE GENOMIC DNA]</scope>
    <source>
        <strain evidence="4 5">MEBiC09124</strain>
    </source>
</reference>
<evidence type="ECO:0000256" key="3">
    <source>
        <dbReference type="SAM" id="SignalP"/>
    </source>
</evidence>
<evidence type="ECO:0000256" key="2">
    <source>
        <dbReference type="ARBA" id="ARBA00022801"/>
    </source>
</evidence>
<feature type="chain" id="PRO_5032724301" description="Poly(3-hydroxybutyrate) depolymerase" evidence="3">
    <location>
        <begin position="23"/>
        <end position="348"/>
    </location>
</feature>
<keyword evidence="2" id="KW-0378">Hydrolase</keyword>
<dbReference type="SUPFAM" id="SSF53474">
    <property type="entry name" value="alpha/beta-Hydrolases"/>
    <property type="match status" value="1"/>
</dbReference>
<gene>
    <name evidence="4" type="ORF">HF690_07220</name>
</gene>
<dbReference type="EMBL" id="JAAZQD010000003">
    <property type="protein sequence ID" value="NKZ38749.1"/>
    <property type="molecule type" value="Genomic_DNA"/>
</dbReference>